<evidence type="ECO:0000313" key="11">
    <source>
        <dbReference type="Proteomes" id="UP000488521"/>
    </source>
</evidence>
<evidence type="ECO:0000313" key="8">
    <source>
        <dbReference type="EMBL" id="UYU72777.1"/>
    </source>
</evidence>
<dbReference type="PROSITE" id="PS51257">
    <property type="entry name" value="PROKAR_LIPOPROTEIN"/>
    <property type="match status" value="1"/>
</dbReference>
<gene>
    <name evidence="3" type="ORF">ERS852557_00025</name>
    <name evidence="5" type="ORF">GAN59_07670</name>
    <name evidence="4" type="ORF">GAN75_16730</name>
    <name evidence="7" type="ORF">K0H07_06205</name>
    <name evidence="6" type="ORF">KHY35_18590</name>
    <name evidence="8" type="ORF">KQP59_06650</name>
</gene>
<dbReference type="EMBL" id="JAGZEE010000035">
    <property type="protein sequence ID" value="MBS5412686.1"/>
    <property type="molecule type" value="Genomic_DNA"/>
</dbReference>
<feature type="domain" description="DUF3823" evidence="1">
    <location>
        <begin position="31"/>
        <end position="120"/>
    </location>
</feature>
<reference evidence="3 9" key="1">
    <citation type="submission" date="2015-09" db="EMBL/GenBank/DDBJ databases">
        <authorList>
            <consortium name="Pathogen Informatics"/>
        </authorList>
    </citation>
    <scope>NUCLEOTIDE SEQUENCE [LARGE SCALE GENOMIC DNA]</scope>
    <source>
        <strain evidence="3 9">2789STDY5834945</strain>
    </source>
</reference>
<evidence type="ECO:0000313" key="4">
    <source>
        <dbReference type="EMBL" id="KAB4454514.1"/>
    </source>
</evidence>
<reference evidence="7" key="5">
    <citation type="submission" date="2021-07" db="EMBL/GenBank/DDBJ databases">
        <title>Comparative genomics of Bacteroides fragilis group isolates reveals species-dependent resistance mechanisms and validates clinical tools for resistance prediction.</title>
        <authorList>
            <person name="Wallace M.J."/>
            <person name="Jean S."/>
            <person name="Wallace M.A."/>
            <person name="Carey-Ann B.D."/>
            <person name="Dantas G."/>
        </authorList>
    </citation>
    <scope>NUCLEOTIDE SEQUENCE</scope>
    <source>
        <strain evidence="7">BJH_160</strain>
    </source>
</reference>
<dbReference type="EMBL" id="WCRS01000003">
    <property type="protein sequence ID" value="KAB4477041.1"/>
    <property type="molecule type" value="Genomic_DNA"/>
</dbReference>
<dbReference type="Proteomes" id="UP000488521">
    <property type="component" value="Unassembled WGS sequence"/>
</dbReference>
<evidence type="ECO:0000313" key="5">
    <source>
        <dbReference type="EMBL" id="KAB4477041.1"/>
    </source>
</evidence>
<dbReference type="Gene3D" id="2.60.40.2060">
    <property type="match status" value="1"/>
</dbReference>
<dbReference type="EMBL" id="WCRW01000011">
    <property type="protein sequence ID" value="KAB4454514.1"/>
    <property type="molecule type" value="Genomic_DNA"/>
</dbReference>
<reference evidence="6" key="3">
    <citation type="submission" date="2021-02" db="EMBL/GenBank/DDBJ databases">
        <title>Infant gut strain persistence is associated with maternal origin, phylogeny, and functional potential including surface adhesion and iron acquisition.</title>
        <authorList>
            <person name="Lou Y.C."/>
        </authorList>
    </citation>
    <scope>NUCLEOTIDE SEQUENCE</scope>
    <source>
        <strain evidence="6">L3_082_243G1_dasL3_082_243G1_maxbin2.maxbin.015s ta_sub</strain>
    </source>
</reference>
<dbReference type="Proteomes" id="UP000095541">
    <property type="component" value="Unassembled WGS sequence"/>
</dbReference>
<dbReference type="Proteomes" id="UP001200544">
    <property type="component" value="Unassembled WGS sequence"/>
</dbReference>
<organism evidence="5 11">
    <name type="scientific">Bacteroides thetaiotaomicron</name>
    <dbReference type="NCBI Taxonomy" id="818"/>
    <lineage>
        <taxon>Bacteria</taxon>
        <taxon>Pseudomonadati</taxon>
        <taxon>Bacteroidota</taxon>
        <taxon>Bacteroidia</taxon>
        <taxon>Bacteroidales</taxon>
        <taxon>Bacteroidaceae</taxon>
        <taxon>Bacteroides</taxon>
    </lineage>
</organism>
<reference evidence="8" key="4">
    <citation type="submission" date="2021-06" db="EMBL/GenBank/DDBJ databases">
        <title>Interrogation of the integrated mobile genetic elements in gut-associated Bacteroides with a consensus prediction approach.</title>
        <authorList>
            <person name="Campbell D.E."/>
            <person name="Leigh J.R."/>
            <person name="Kim T."/>
            <person name="England W."/>
            <person name="Whitaker R.J."/>
            <person name="Degnan P.H."/>
        </authorList>
    </citation>
    <scope>NUCLEOTIDE SEQUENCE</scope>
    <source>
        <strain evidence="8">VPI-BTDOT2</strain>
    </source>
</reference>
<dbReference type="PATRIC" id="fig|818.23.peg.446"/>
<reference evidence="10 11" key="2">
    <citation type="journal article" date="2019" name="Nat. Med.">
        <title>A library of human gut bacterial isolates paired with longitudinal multiomics data enables mechanistic microbiome research.</title>
        <authorList>
            <person name="Poyet M."/>
            <person name="Groussin M."/>
            <person name="Gibbons S.M."/>
            <person name="Avila-Pacheco J."/>
            <person name="Jiang X."/>
            <person name="Kearney S.M."/>
            <person name="Perrotta A.R."/>
            <person name="Berdy B."/>
            <person name="Zhao S."/>
            <person name="Lieberman T.D."/>
            <person name="Swanson P.K."/>
            <person name="Smith M."/>
            <person name="Roesemann S."/>
            <person name="Alexander J.E."/>
            <person name="Rich S.A."/>
            <person name="Livny J."/>
            <person name="Vlamakis H."/>
            <person name="Clish C."/>
            <person name="Bullock K."/>
            <person name="Deik A."/>
            <person name="Scott J."/>
            <person name="Pierce K.A."/>
            <person name="Xavier R.J."/>
            <person name="Alm E.J."/>
        </authorList>
    </citation>
    <scope>NUCLEOTIDE SEQUENCE [LARGE SCALE GENOMIC DNA]</scope>
    <source>
        <strain evidence="5 11">BIOML-A156</strain>
        <strain evidence="4 10">BIOML-A160</strain>
    </source>
</reference>
<dbReference type="EMBL" id="CZBI01000001">
    <property type="protein sequence ID" value="CUP26295.1"/>
    <property type="molecule type" value="Genomic_DNA"/>
</dbReference>
<accession>A0A0P0FK42</accession>
<evidence type="ECO:0000313" key="9">
    <source>
        <dbReference type="Proteomes" id="UP000095541"/>
    </source>
</evidence>
<evidence type="ECO:0000313" key="3">
    <source>
        <dbReference type="EMBL" id="CUP26295.1"/>
    </source>
</evidence>
<dbReference type="InterPro" id="IPR041186">
    <property type="entry name" value="DUF3823_C"/>
</dbReference>
<proteinExistence type="predicted"/>
<dbReference type="KEGG" id="btho:Btheta7330_00443"/>
<evidence type="ECO:0000259" key="2">
    <source>
        <dbReference type="Pfam" id="PF18003"/>
    </source>
</evidence>
<evidence type="ECO:0000313" key="6">
    <source>
        <dbReference type="EMBL" id="MBS5412686.1"/>
    </source>
</evidence>
<name>A0A0P0FK42_BACT4</name>
<dbReference type="EMBL" id="JAHYQA010000002">
    <property type="protein sequence ID" value="MCE9236752.1"/>
    <property type="molecule type" value="Genomic_DNA"/>
</dbReference>
<dbReference type="AlphaFoldDB" id="A0A0P0FK42"/>
<dbReference type="Proteomes" id="UP000782901">
    <property type="component" value="Unassembled WGS sequence"/>
</dbReference>
<dbReference type="Pfam" id="PF12866">
    <property type="entry name" value="DUF3823"/>
    <property type="match status" value="1"/>
</dbReference>
<evidence type="ECO:0000313" key="7">
    <source>
        <dbReference type="EMBL" id="MCE9236752.1"/>
    </source>
</evidence>
<dbReference type="Gene3D" id="2.60.40.1120">
    <property type="entry name" value="Carboxypeptidase-like, regulatory domain"/>
    <property type="match status" value="1"/>
</dbReference>
<feature type="domain" description="DUF3823" evidence="2">
    <location>
        <begin position="123"/>
        <end position="227"/>
    </location>
</feature>
<sequence length="231" mass="26221">MKKLLFLLCVVVAGSMFYSCEKDNLEGPDAIFAGELRDRKTGELIQQEISDGSRVYFIEQGWGDNPPVQNMVVKKDGTFYNGMIFSGDYKIILNRGNYVPLDTLDMKIKPGKNYQVFEVNPYLRIIEPEISVIGRKVVAKFKLEQVTSNEVYRISLFAHSHIDVSNKLNIVNRTEELNRSITDGEAFELSINLDDYTSTLVPGKSYYFRIGAQSHGSETKYNYSASVQLDI</sequence>
<dbReference type="Pfam" id="PF18003">
    <property type="entry name" value="DUF3823_C"/>
    <property type="match status" value="1"/>
</dbReference>
<dbReference type="EMBL" id="CP083681">
    <property type="protein sequence ID" value="UYU72777.1"/>
    <property type="molecule type" value="Genomic_DNA"/>
</dbReference>
<dbReference type="InterPro" id="IPR024278">
    <property type="entry name" value="DUF3823_N"/>
</dbReference>
<dbReference type="Proteomes" id="UP000436825">
    <property type="component" value="Unassembled WGS sequence"/>
</dbReference>
<evidence type="ECO:0000259" key="1">
    <source>
        <dbReference type="Pfam" id="PF12866"/>
    </source>
</evidence>
<dbReference type="RefSeq" id="WP_008760783.1">
    <property type="nucleotide sequence ID" value="NZ_BAABZI010000001.1"/>
</dbReference>
<protein>
    <submittedName>
        <fullName evidence="5">DUF3823 domain-containing protein</fullName>
    </submittedName>
    <submittedName>
        <fullName evidence="3">Protein of uncharacterized function (DUF3823)</fullName>
    </submittedName>
</protein>
<evidence type="ECO:0000313" key="10">
    <source>
        <dbReference type="Proteomes" id="UP000436825"/>
    </source>
</evidence>
<dbReference type="Proteomes" id="UP001156216">
    <property type="component" value="Chromosome"/>
</dbReference>